<keyword evidence="11" id="KW-1185">Reference proteome</keyword>
<reference evidence="10 11" key="1">
    <citation type="submission" date="2020-12" db="EMBL/GenBank/DDBJ databases">
        <title>Concerted genomic and epigenomic changes stabilize Arabidopsis allopolyploids.</title>
        <authorList>
            <person name="Chen Z."/>
        </authorList>
    </citation>
    <scope>NUCLEOTIDE SEQUENCE [LARGE SCALE GENOMIC DNA]</scope>
    <source>
        <strain evidence="10">Allo738</strain>
        <tissue evidence="10">Leaf</tissue>
    </source>
</reference>
<feature type="region of interest" description="Disordered" evidence="7">
    <location>
        <begin position="1"/>
        <end position="54"/>
    </location>
</feature>
<protein>
    <submittedName>
        <fullName evidence="10">GLABROUS1 enhancer-binding protein family</fullName>
    </submittedName>
</protein>
<dbReference type="GO" id="GO:0016020">
    <property type="term" value="C:membrane"/>
    <property type="evidence" value="ECO:0007669"/>
    <property type="project" value="UniProtKB-SubCell"/>
</dbReference>
<evidence type="ECO:0000256" key="8">
    <source>
        <dbReference type="SAM" id="Phobius"/>
    </source>
</evidence>
<feature type="domain" description="TLC" evidence="9">
    <location>
        <begin position="351"/>
        <end position="561"/>
    </location>
</feature>
<comment type="caution">
    <text evidence="10">The sequence shown here is derived from an EMBL/GenBank/DDBJ whole genome shotgun (WGS) entry which is preliminary data.</text>
</comment>
<feature type="transmembrane region" description="Helical" evidence="8">
    <location>
        <begin position="396"/>
        <end position="414"/>
    </location>
</feature>
<evidence type="ECO:0000256" key="1">
    <source>
        <dbReference type="ARBA" id="ARBA00004141"/>
    </source>
</evidence>
<evidence type="ECO:0000256" key="3">
    <source>
        <dbReference type="ARBA" id="ARBA00022692"/>
    </source>
</evidence>
<keyword evidence="3 6" id="KW-0812">Transmembrane</keyword>
<organism evidence="10 11">
    <name type="scientific">Arabidopsis thaliana x Arabidopsis arenosa</name>
    <dbReference type="NCBI Taxonomy" id="1240361"/>
    <lineage>
        <taxon>Eukaryota</taxon>
        <taxon>Viridiplantae</taxon>
        <taxon>Streptophyta</taxon>
        <taxon>Embryophyta</taxon>
        <taxon>Tracheophyta</taxon>
        <taxon>Spermatophyta</taxon>
        <taxon>Magnoliopsida</taxon>
        <taxon>eudicotyledons</taxon>
        <taxon>Gunneridae</taxon>
        <taxon>Pentapetalae</taxon>
        <taxon>rosids</taxon>
        <taxon>malvids</taxon>
        <taxon>Brassicales</taxon>
        <taxon>Brassicaceae</taxon>
        <taxon>Camelineae</taxon>
        <taxon>Arabidopsis</taxon>
    </lineage>
</organism>
<accession>A0A8T1YWV8</accession>
<gene>
    <name evidence="10" type="ORF">ISN45_Aa06g013760</name>
</gene>
<name>A0A8T1YWV8_9BRAS</name>
<dbReference type="Pfam" id="PF03798">
    <property type="entry name" value="TRAM_LAG1_CLN8"/>
    <property type="match status" value="1"/>
</dbReference>
<evidence type="ECO:0000256" key="6">
    <source>
        <dbReference type="PROSITE-ProRule" id="PRU00205"/>
    </source>
</evidence>
<dbReference type="InterPro" id="IPR040327">
    <property type="entry name" value="At5g14285-like"/>
</dbReference>
<sequence length="561" mass="62914">MATPTELDFSSPGGAGDDNTPRKGTSKRTASETVTEEEETKKKKKKKNKLASPMSNRIWNEEDELSILKGLVDFRAKTGLESKIDWEAFYGFVRGSIHVKVSKDQVLNKTKKLKKKFLDHMEKINQGIDPHFTKSSDSEAFGFSMMIWGQNDAEYTNGAMDKTYRNKNEEEMFKKDEEVALIDNGAGKSDFDGKSPPLKAVVVDKITTKNGTAGKESDDDDDVLYAVRDAFETTMVSQGLSDYQKKLQLEKLMNLGTGKRRELSNEWKSLCVEELKLNIKKLRFSAKLAEAANDDKSSSSSSSIVVRVEIPISMSINIGEFSIPDLPLFFSMFLTIYLIAYFIVFRNWKPQIRPEASSCLISIFHGTPAVLLATRAVFSSSARSFASANTAAQNTVLDFSVAYFLTDLFHYIVFNPNDVLFIGHHLATLFVFLTCRFLVFHGACAILGLLILAEVTSACQNAWTLAGARKNDPESRLAVKVYDLLSPPFYAFYSIVRGVLGPLFFGKMVAFYARGGAHGVIPNWLWISWAIVVGTAITVSILWIWNLWIELFRQRKAKKIR</sequence>
<dbReference type="SMART" id="SM00724">
    <property type="entry name" value="TLC"/>
    <property type="match status" value="1"/>
</dbReference>
<feature type="transmembrane region" description="Helical" evidence="8">
    <location>
        <begin position="426"/>
        <end position="453"/>
    </location>
</feature>
<evidence type="ECO:0000313" key="10">
    <source>
        <dbReference type="EMBL" id="KAG7550608.1"/>
    </source>
</evidence>
<dbReference type="AlphaFoldDB" id="A0A8T1YWV8"/>
<keyword evidence="4 8" id="KW-1133">Transmembrane helix</keyword>
<dbReference type="Pfam" id="PF04504">
    <property type="entry name" value="GeBP-like_DBD"/>
    <property type="match status" value="1"/>
</dbReference>
<evidence type="ECO:0000259" key="9">
    <source>
        <dbReference type="PROSITE" id="PS50922"/>
    </source>
</evidence>
<feature type="transmembrane region" description="Helical" evidence="8">
    <location>
        <begin position="490"/>
        <end position="512"/>
    </location>
</feature>
<dbReference type="PANTHER" id="PTHR31766:SF2">
    <property type="entry name" value="GLABROUS1 ENHANCER-BINDING PROTEIN-LIKE 2"/>
    <property type="match status" value="1"/>
</dbReference>
<keyword evidence="5 6" id="KW-0472">Membrane</keyword>
<comment type="subcellular location">
    <subcellularLocation>
        <location evidence="1">Membrane</location>
        <topology evidence="1">Multi-pass membrane protein</topology>
    </subcellularLocation>
</comment>
<dbReference type="InterPro" id="IPR053932">
    <property type="entry name" value="GeBP-like_DBD"/>
</dbReference>
<proteinExistence type="inferred from homology"/>
<evidence type="ECO:0000313" key="11">
    <source>
        <dbReference type="Proteomes" id="UP000694240"/>
    </source>
</evidence>
<evidence type="ECO:0000256" key="5">
    <source>
        <dbReference type="ARBA" id="ARBA00023136"/>
    </source>
</evidence>
<dbReference type="PROSITE" id="PS50922">
    <property type="entry name" value="TLC"/>
    <property type="match status" value="1"/>
</dbReference>
<evidence type="ECO:0000256" key="4">
    <source>
        <dbReference type="ARBA" id="ARBA00022989"/>
    </source>
</evidence>
<comment type="similarity">
    <text evidence="2">Belongs to the GeBP family.</text>
</comment>
<dbReference type="PANTHER" id="PTHR31766">
    <property type="entry name" value="GLABROUS1 ENHANCER-BINDING PROTEIN-LIKE 2"/>
    <property type="match status" value="1"/>
</dbReference>
<dbReference type="InterPro" id="IPR006634">
    <property type="entry name" value="TLC-dom"/>
</dbReference>
<evidence type="ECO:0000256" key="7">
    <source>
        <dbReference type="SAM" id="MobiDB-lite"/>
    </source>
</evidence>
<dbReference type="Proteomes" id="UP000694240">
    <property type="component" value="Chromosome 11"/>
</dbReference>
<feature type="transmembrane region" description="Helical" evidence="8">
    <location>
        <begin position="524"/>
        <end position="545"/>
    </location>
</feature>
<feature type="transmembrane region" description="Helical" evidence="8">
    <location>
        <begin position="326"/>
        <end position="344"/>
    </location>
</feature>
<dbReference type="EMBL" id="JAEFBK010000011">
    <property type="protein sequence ID" value="KAG7550608.1"/>
    <property type="molecule type" value="Genomic_DNA"/>
</dbReference>
<evidence type="ECO:0000256" key="2">
    <source>
        <dbReference type="ARBA" id="ARBA00010820"/>
    </source>
</evidence>